<protein>
    <submittedName>
        <fullName evidence="1">DUF2625 domain-containing protein</fullName>
    </submittedName>
</protein>
<dbReference type="Pfam" id="PF10946">
    <property type="entry name" value="DUF2625"/>
    <property type="match status" value="1"/>
</dbReference>
<dbReference type="RefSeq" id="WP_243794836.1">
    <property type="nucleotide sequence ID" value="NZ_CP094669.1"/>
</dbReference>
<accession>A0ABY4CS34</accession>
<keyword evidence="2" id="KW-1185">Reference proteome</keyword>
<sequence length="233" mass="26144">MAQSSKPMRPLSELLNTQDSGWPLVLGWQKHAKNKVEILPRDAAKAPTALLQTQVTTRSPMGAIVYESGGILVDNGWLRILGSGHDRLNRSLPEWNKGKTFQEYGEAPSYLLVADDVVGGFFAVNGGALGPDLGKLYYFAPDELTWEPLDLSYSQFIEWCFSGDISRFYSSMRWKGWQQETSQLNGNTGLSFYPFLWTKEGAVETSSRQPVPVAELWTFQMDAAQRQKPSEEK</sequence>
<evidence type="ECO:0000313" key="1">
    <source>
        <dbReference type="EMBL" id="UOG73055.1"/>
    </source>
</evidence>
<name>A0ABY4CS34_9BACT</name>
<dbReference type="EMBL" id="CP094669">
    <property type="protein sequence ID" value="UOG73055.1"/>
    <property type="molecule type" value="Genomic_DNA"/>
</dbReference>
<dbReference type="Proteomes" id="UP000831113">
    <property type="component" value="Chromosome"/>
</dbReference>
<evidence type="ECO:0000313" key="2">
    <source>
        <dbReference type="Proteomes" id="UP000831113"/>
    </source>
</evidence>
<organism evidence="1 2">
    <name type="scientific">Hymenobacter tibetensis</name>
    <dbReference type="NCBI Taxonomy" id="497967"/>
    <lineage>
        <taxon>Bacteria</taxon>
        <taxon>Pseudomonadati</taxon>
        <taxon>Bacteroidota</taxon>
        <taxon>Cytophagia</taxon>
        <taxon>Cytophagales</taxon>
        <taxon>Hymenobacteraceae</taxon>
        <taxon>Hymenobacter</taxon>
    </lineage>
</organism>
<dbReference type="InterPro" id="IPR021239">
    <property type="entry name" value="DUF2625"/>
</dbReference>
<dbReference type="NCBIfam" id="NF008498">
    <property type="entry name" value="PRK11408.1-5"/>
    <property type="match status" value="1"/>
</dbReference>
<reference evidence="1 2" key="1">
    <citation type="submission" date="2022-03" db="EMBL/GenBank/DDBJ databases">
        <title>Hymenobactersp. isolated from the air.</title>
        <authorList>
            <person name="Won M."/>
            <person name="Kwon S.-W."/>
        </authorList>
    </citation>
    <scope>NUCLEOTIDE SEQUENCE [LARGE SCALE GENOMIC DNA]</scope>
    <source>
        <strain evidence="1 2">KACC 21982</strain>
    </source>
</reference>
<proteinExistence type="predicted"/>
<gene>
    <name evidence="1" type="ORF">MTX78_13060</name>
</gene>